<evidence type="ECO:0000256" key="1">
    <source>
        <dbReference type="SAM" id="Phobius"/>
    </source>
</evidence>
<keyword evidence="1" id="KW-0472">Membrane</keyword>
<proteinExistence type="predicted"/>
<feature type="transmembrane region" description="Helical" evidence="1">
    <location>
        <begin position="57"/>
        <end position="81"/>
    </location>
</feature>
<feature type="transmembrane region" description="Helical" evidence="1">
    <location>
        <begin position="254"/>
        <end position="273"/>
    </location>
</feature>
<organism evidence="2 3">
    <name type="scientific">Eiseniibacteriota bacterium</name>
    <dbReference type="NCBI Taxonomy" id="2212470"/>
    <lineage>
        <taxon>Bacteria</taxon>
        <taxon>Candidatus Eiseniibacteriota</taxon>
    </lineage>
</organism>
<feature type="transmembrane region" description="Helical" evidence="1">
    <location>
        <begin position="6"/>
        <end position="26"/>
    </location>
</feature>
<dbReference type="PANTHER" id="PTHR43370">
    <property type="entry name" value="SUGAR ABC TRANSPORTER INTEGRAL MEMBRANE PROTEIN-RELATED"/>
    <property type="match status" value="1"/>
</dbReference>
<evidence type="ECO:0000313" key="2">
    <source>
        <dbReference type="EMBL" id="TMQ63424.1"/>
    </source>
</evidence>
<sequence length="294" mass="31440">MVWVPLLQFPVEWAALALLVVACLYWERSGFSGLGVEGCVASAMLGILLGYEWTGDYWLSCLVAAGAAAAFAIVCGTLVNLFRADPAVGSFALSLVPASALGLFARYGDLRLFHEVPPPGLFTGTIFDGTYAEDLIANPWLLGAPILLALAGWLLWHTPFGIRLRAFGENPAWRVPRSRPTAYRFVALVLGALWTVPAAALLLHAHPTAPPIALGYLALACAIASRWTVWGGILLAAGPALIRSARPYGTGFQSGFVILDVAPFLLALLYLVFLSRRSLRLAASPQARTDPDVL</sequence>
<feature type="transmembrane region" description="Helical" evidence="1">
    <location>
        <begin position="88"/>
        <end position="107"/>
    </location>
</feature>
<gene>
    <name evidence="2" type="ORF">E6K79_10115</name>
</gene>
<protein>
    <recommendedName>
        <fullName evidence="4">ABC transporter permease</fullName>
    </recommendedName>
</protein>
<name>A0A538TII2_UNCEI</name>
<reference evidence="2 3" key="1">
    <citation type="journal article" date="2019" name="Nat. Microbiol.">
        <title>Mediterranean grassland soil C-N compound turnover is dependent on rainfall and depth, and is mediated by genomically divergent microorganisms.</title>
        <authorList>
            <person name="Diamond S."/>
            <person name="Andeer P.F."/>
            <person name="Li Z."/>
            <person name="Crits-Christoph A."/>
            <person name="Burstein D."/>
            <person name="Anantharaman K."/>
            <person name="Lane K.R."/>
            <person name="Thomas B.C."/>
            <person name="Pan C."/>
            <person name="Northen T.R."/>
            <person name="Banfield J.F."/>
        </authorList>
    </citation>
    <scope>NUCLEOTIDE SEQUENCE [LARGE SCALE GENOMIC DNA]</scope>
    <source>
        <strain evidence="2">WS_9</strain>
    </source>
</reference>
<feature type="transmembrane region" description="Helical" evidence="1">
    <location>
        <begin position="140"/>
        <end position="162"/>
    </location>
</feature>
<evidence type="ECO:0000313" key="3">
    <source>
        <dbReference type="Proteomes" id="UP000317691"/>
    </source>
</evidence>
<comment type="caution">
    <text evidence="2">The sequence shown here is derived from an EMBL/GenBank/DDBJ whole genome shotgun (WGS) entry which is preliminary data.</text>
</comment>
<dbReference type="PANTHER" id="PTHR43370:SF1">
    <property type="entry name" value="GUANOSINE ABC TRANSPORTER PERMEASE PROTEIN NUPQ"/>
    <property type="match status" value="1"/>
</dbReference>
<feature type="transmembrane region" description="Helical" evidence="1">
    <location>
        <begin position="33"/>
        <end position="51"/>
    </location>
</feature>
<keyword evidence="1" id="KW-1133">Transmembrane helix</keyword>
<feature type="transmembrane region" description="Helical" evidence="1">
    <location>
        <begin position="216"/>
        <end position="242"/>
    </location>
</feature>
<evidence type="ECO:0008006" key="4">
    <source>
        <dbReference type="Google" id="ProtNLM"/>
    </source>
</evidence>
<dbReference type="Proteomes" id="UP000317691">
    <property type="component" value="Unassembled WGS sequence"/>
</dbReference>
<accession>A0A538TII2</accession>
<keyword evidence="1" id="KW-0812">Transmembrane</keyword>
<dbReference type="AlphaFoldDB" id="A0A538TII2"/>
<dbReference type="EMBL" id="VBOZ01000031">
    <property type="protein sequence ID" value="TMQ63424.1"/>
    <property type="molecule type" value="Genomic_DNA"/>
</dbReference>
<feature type="transmembrane region" description="Helical" evidence="1">
    <location>
        <begin position="182"/>
        <end position="204"/>
    </location>
</feature>